<dbReference type="EMBL" id="UXAW01000057">
    <property type="protein sequence ID" value="VDC27130.1"/>
    <property type="molecule type" value="Genomic_DNA"/>
</dbReference>
<reference evidence="16 17" key="1">
    <citation type="submission" date="2018-11" db="EMBL/GenBank/DDBJ databases">
        <authorList>
            <person name="Criscuolo A."/>
        </authorList>
    </citation>
    <scope>NUCLEOTIDE SEQUENCE [LARGE SCALE GENOMIC DNA]</scope>
    <source>
        <strain evidence="16">ACIP111625</strain>
    </source>
</reference>
<feature type="transmembrane region" description="Helical" evidence="15">
    <location>
        <begin position="18"/>
        <end position="41"/>
    </location>
</feature>
<evidence type="ECO:0000256" key="15">
    <source>
        <dbReference type="SAM" id="Phobius"/>
    </source>
</evidence>
<dbReference type="AlphaFoldDB" id="A0A3P5XHP8"/>
<keyword evidence="7 15" id="KW-0812">Transmembrane</keyword>
<proteinExistence type="inferred from homology"/>
<evidence type="ECO:0000256" key="4">
    <source>
        <dbReference type="ARBA" id="ARBA00017504"/>
    </source>
</evidence>
<keyword evidence="17" id="KW-1185">Reference proteome</keyword>
<evidence type="ECO:0000256" key="11">
    <source>
        <dbReference type="ARBA" id="ARBA00023004"/>
    </source>
</evidence>
<evidence type="ECO:0000256" key="14">
    <source>
        <dbReference type="PIRNR" id="PIRNR004638"/>
    </source>
</evidence>
<evidence type="ECO:0000256" key="3">
    <source>
        <dbReference type="ARBA" id="ARBA00006501"/>
    </source>
</evidence>
<keyword evidence="6 14" id="KW-0349">Heme</keyword>
<comment type="catalytic activity">
    <reaction evidence="13 14">
        <text>protoporphyrinogen IX + 3 A = protoporphyrin IX + 3 AH2</text>
        <dbReference type="Rhea" id="RHEA:62000"/>
        <dbReference type="ChEBI" id="CHEBI:13193"/>
        <dbReference type="ChEBI" id="CHEBI:17499"/>
        <dbReference type="ChEBI" id="CHEBI:57306"/>
        <dbReference type="ChEBI" id="CHEBI:57307"/>
    </reaction>
</comment>
<keyword evidence="9 15" id="KW-1133">Transmembrane helix</keyword>
<keyword evidence="12 14" id="KW-0472">Membrane</keyword>
<evidence type="ECO:0000256" key="13">
    <source>
        <dbReference type="ARBA" id="ARBA00048390"/>
    </source>
</evidence>
<organism evidence="16 17">
    <name type="scientific">Pseudogemmobacter humi</name>
    <dbReference type="NCBI Taxonomy" id="2483812"/>
    <lineage>
        <taxon>Bacteria</taxon>
        <taxon>Pseudomonadati</taxon>
        <taxon>Pseudomonadota</taxon>
        <taxon>Alphaproteobacteria</taxon>
        <taxon>Rhodobacterales</taxon>
        <taxon>Paracoccaceae</taxon>
        <taxon>Pseudogemmobacter</taxon>
    </lineage>
</organism>
<evidence type="ECO:0000256" key="8">
    <source>
        <dbReference type="ARBA" id="ARBA00022723"/>
    </source>
</evidence>
<dbReference type="Proteomes" id="UP000277498">
    <property type="component" value="Unassembled WGS sequence"/>
</dbReference>
<comment type="cofactor">
    <cofactor evidence="14">
        <name>heme b</name>
        <dbReference type="ChEBI" id="CHEBI:60344"/>
    </cofactor>
    <text evidence="14">Binds 1 heme b (iron(II)-protoporphyrin IX) group per subunit.</text>
</comment>
<evidence type="ECO:0000256" key="2">
    <source>
        <dbReference type="ARBA" id="ARBA00005073"/>
    </source>
</evidence>
<dbReference type="PANTHER" id="PTHR40255">
    <property type="entry name" value="UPF0093 MEMBRANE PROTEIN SLR1790"/>
    <property type="match status" value="1"/>
</dbReference>
<feature type="transmembrane region" description="Helical" evidence="15">
    <location>
        <begin position="90"/>
        <end position="112"/>
    </location>
</feature>
<evidence type="ECO:0000256" key="10">
    <source>
        <dbReference type="ARBA" id="ARBA00023002"/>
    </source>
</evidence>
<dbReference type="GO" id="GO:0005886">
    <property type="term" value="C:plasma membrane"/>
    <property type="evidence" value="ECO:0007669"/>
    <property type="project" value="UniProtKB-SubCell"/>
</dbReference>
<evidence type="ECO:0000313" key="17">
    <source>
        <dbReference type="Proteomes" id="UP000277498"/>
    </source>
</evidence>
<dbReference type="GO" id="GO:0006782">
    <property type="term" value="P:protoporphyrinogen IX biosynthetic process"/>
    <property type="evidence" value="ECO:0007669"/>
    <property type="project" value="UniProtKB-UniRule"/>
</dbReference>
<evidence type="ECO:0000313" key="16">
    <source>
        <dbReference type="EMBL" id="VDC27130.1"/>
    </source>
</evidence>
<evidence type="ECO:0000256" key="12">
    <source>
        <dbReference type="ARBA" id="ARBA00023136"/>
    </source>
</evidence>
<evidence type="ECO:0000256" key="6">
    <source>
        <dbReference type="ARBA" id="ARBA00022617"/>
    </source>
</evidence>
<dbReference type="UniPathway" id="UPA00251">
    <property type="reaction ID" value="UER00324"/>
</dbReference>
<dbReference type="EC" id="1.3.99.-" evidence="14"/>
<sequence>MCHGGDICHLWPMGWVKIIHILAVMGWMTSIFAVPRALIYWKREWARLGEFGPLGDLTVRLYRFSAGLMLIAIATGLWLAFGWWGFDPWLHLKITLVVALVAHYLWTGRLVMRARRGEFRESDLFLRIFNEISVVAVIAILWAVVAKPF</sequence>
<dbReference type="PIRSF" id="PIRSF004638">
    <property type="entry name" value="UCP004638"/>
    <property type="match status" value="1"/>
</dbReference>
<feature type="transmembrane region" description="Helical" evidence="15">
    <location>
        <begin position="61"/>
        <end position="84"/>
    </location>
</feature>
<evidence type="ECO:0000256" key="7">
    <source>
        <dbReference type="ARBA" id="ARBA00022692"/>
    </source>
</evidence>
<keyword evidence="11 14" id="KW-0408">Iron</keyword>
<dbReference type="GO" id="GO:0070818">
    <property type="term" value="F:protoporphyrinogen oxidase activity"/>
    <property type="evidence" value="ECO:0007669"/>
    <property type="project" value="UniProtKB-UniRule"/>
</dbReference>
<dbReference type="Pfam" id="PF03653">
    <property type="entry name" value="UPF0093"/>
    <property type="match status" value="1"/>
</dbReference>
<evidence type="ECO:0000256" key="9">
    <source>
        <dbReference type="ARBA" id="ARBA00022989"/>
    </source>
</evidence>
<accession>A0A3P5XHP8</accession>
<name>A0A3P5XHP8_9RHOB</name>
<comment type="subcellular location">
    <subcellularLocation>
        <location evidence="1">Cell membrane</location>
        <topology evidence="1">Multi-pass membrane protein</topology>
    </subcellularLocation>
</comment>
<comment type="function">
    <text evidence="14">Catalyzes the oxidation of protoporphyrinogen IX to protoporphyrin IX.</text>
</comment>
<dbReference type="PANTHER" id="PTHR40255:SF1">
    <property type="entry name" value="PROTOPORPHYRINOGEN IX OXIDASE"/>
    <property type="match status" value="1"/>
</dbReference>
<comment type="pathway">
    <text evidence="2 14">Porphyrin-containing compound metabolism; protoporphyrin-IX biosynthesis; protoporphyrin-IX from protoporphyrinogen-IX: step 1/1.</text>
</comment>
<protein>
    <recommendedName>
        <fullName evidence="4 14">Protoporphyrinogen IX oxidase</fullName>
        <ecNumber evidence="14">1.3.99.-</ecNumber>
    </recommendedName>
</protein>
<keyword evidence="8 14" id="KW-0479">Metal-binding</keyword>
<gene>
    <name evidence="16" type="ORF">XINFAN_01789</name>
</gene>
<evidence type="ECO:0000256" key="5">
    <source>
        <dbReference type="ARBA" id="ARBA00022475"/>
    </source>
</evidence>
<comment type="similarity">
    <text evidence="3 14">Belongs to the HemJ family.</text>
</comment>
<keyword evidence="10" id="KW-0560">Oxidoreductase</keyword>
<keyword evidence="5 14" id="KW-1003">Cell membrane</keyword>
<dbReference type="GO" id="GO:0046872">
    <property type="term" value="F:metal ion binding"/>
    <property type="evidence" value="ECO:0007669"/>
    <property type="project" value="UniProtKB-UniRule"/>
</dbReference>
<dbReference type="InterPro" id="IPR005265">
    <property type="entry name" value="HemJ-like"/>
</dbReference>
<feature type="transmembrane region" description="Helical" evidence="15">
    <location>
        <begin position="124"/>
        <end position="145"/>
    </location>
</feature>
<evidence type="ECO:0000256" key="1">
    <source>
        <dbReference type="ARBA" id="ARBA00004651"/>
    </source>
</evidence>